<accession>A0AAE3KZ81</accession>
<dbReference type="InterPro" id="IPR011576">
    <property type="entry name" value="Pyridox_Oxase_N"/>
</dbReference>
<reference evidence="2" key="1">
    <citation type="submission" date="2022-07" db="EMBL/GenBank/DDBJ databases">
        <title>Enhanced cultured diversity of the mouse gut microbiota enables custom-made synthetic communities.</title>
        <authorList>
            <person name="Afrizal A."/>
        </authorList>
    </citation>
    <scope>NUCLEOTIDE SEQUENCE</scope>
    <source>
        <strain evidence="2">DSM 28593</strain>
    </source>
</reference>
<name>A0AAE3KZ81_9FIRM</name>
<evidence type="ECO:0000313" key="3">
    <source>
        <dbReference type="Proteomes" id="UP001205748"/>
    </source>
</evidence>
<feature type="domain" description="Pyridoxamine 5'-phosphate oxidase N-terminal" evidence="1">
    <location>
        <begin position="36"/>
        <end position="138"/>
    </location>
</feature>
<dbReference type="AlphaFoldDB" id="A0AAE3KZ81"/>
<organism evidence="2 3">
    <name type="scientific">Irregularibacter muris</name>
    <dbReference type="NCBI Taxonomy" id="1796619"/>
    <lineage>
        <taxon>Bacteria</taxon>
        <taxon>Bacillati</taxon>
        <taxon>Bacillota</taxon>
        <taxon>Clostridia</taxon>
        <taxon>Eubacteriales</taxon>
        <taxon>Eubacteriaceae</taxon>
        <taxon>Irregularibacter</taxon>
    </lineage>
</organism>
<dbReference type="Gene3D" id="2.30.110.10">
    <property type="entry name" value="Electron Transport, Fmn-binding Protein, Chain A"/>
    <property type="match status" value="1"/>
</dbReference>
<keyword evidence="3" id="KW-1185">Reference proteome</keyword>
<dbReference type="InterPro" id="IPR012349">
    <property type="entry name" value="Split_barrel_FMN-bd"/>
</dbReference>
<gene>
    <name evidence="2" type="ORF">NSA47_07360</name>
</gene>
<dbReference type="Pfam" id="PF01243">
    <property type="entry name" value="PNPOx_N"/>
    <property type="match status" value="1"/>
</dbReference>
<sequence length="198" mass="22525">MKKVNFIEEAITSEKEIREIVGAPHEFIIKKAISIMDEHCRQFISKSPLCFLSTSDAEGNCDVSPRGDGPGAIKVLNPHQLVIPDRLGNRRVDSMLNIVSNPHIGLIFLIPGIEEVLRINGRAYITQNKEILNEMIWENQVPSLGIGVDIEECFFHCPRALKTSNIWHPEKWDKNVDIPSMKEIFYDHLKINGVEIKE</sequence>
<proteinExistence type="predicted"/>
<dbReference type="InterPro" id="IPR024029">
    <property type="entry name" value="Pyridox_Oxase_FMN-dep"/>
</dbReference>
<protein>
    <submittedName>
        <fullName evidence="2">Pyridoxamine 5'-phosphate oxidase family protein</fullName>
    </submittedName>
</protein>
<evidence type="ECO:0000313" key="2">
    <source>
        <dbReference type="EMBL" id="MCR1898800.1"/>
    </source>
</evidence>
<dbReference type="RefSeq" id="WP_257530509.1">
    <property type="nucleotide sequence ID" value="NZ_JANKAS010000005.1"/>
</dbReference>
<dbReference type="PANTHER" id="PTHR42815">
    <property type="entry name" value="FAD-BINDING, PUTATIVE (AFU_ORTHOLOGUE AFUA_6G07600)-RELATED"/>
    <property type="match status" value="1"/>
</dbReference>
<dbReference type="NCBIfam" id="TIGR04025">
    <property type="entry name" value="PPOX_FMN_DR2398"/>
    <property type="match status" value="1"/>
</dbReference>
<dbReference type="PANTHER" id="PTHR42815:SF2">
    <property type="entry name" value="FAD-BINDING, PUTATIVE (AFU_ORTHOLOGUE AFUA_6G07600)-RELATED"/>
    <property type="match status" value="1"/>
</dbReference>
<dbReference type="SUPFAM" id="SSF50475">
    <property type="entry name" value="FMN-binding split barrel"/>
    <property type="match status" value="1"/>
</dbReference>
<dbReference type="Proteomes" id="UP001205748">
    <property type="component" value="Unassembled WGS sequence"/>
</dbReference>
<comment type="caution">
    <text evidence="2">The sequence shown here is derived from an EMBL/GenBank/DDBJ whole genome shotgun (WGS) entry which is preliminary data.</text>
</comment>
<dbReference type="EMBL" id="JANKAS010000005">
    <property type="protein sequence ID" value="MCR1898800.1"/>
    <property type="molecule type" value="Genomic_DNA"/>
</dbReference>
<evidence type="ECO:0000259" key="1">
    <source>
        <dbReference type="Pfam" id="PF01243"/>
    </source>
</evidence>